<name>A0A2P5C530_PARAD</name>
<gene>
    <name evidence="2" type="ORF">PanWU01x14_183280</name>
</gene>
<proteinExistence type="predicted"/>
<feature type="region of interest" description="Disordered" evidence="1">
    <location>
        <begin position="1"/>
        <end position="23"/>
    </location>
</feature>
<evidence type="ECO:0000313" key="2">
    <source>
        <dbReference type="EMBL" id="PON56119.1"/>
    </source>
</evidence>
<reference evidence="3" key="1">
    <citation type="submission" date="2016-06" db="EMBL/GenBank/DDBJ databases">
        <title>Parallel loss of symbiosis genes in relatives of nitrogen-fixing non-legume Parasponia.</title>
        <authorList>
            <person name="Van Velzen R."/>
            <person name="Holmer R."/>
            <person name="Bu F."/>
            <person name="Rutten L."/>
            <person name="Van Zeijl A."/>
            <person name="Liu W."/>
            <person name="Santuari L."/>
            <person name="Cao Q."/>
            <person name="Sharma T."/>
            <person name="Shen D."/>
            <person name="Roswanjaya Y."/>
            <person name="Wardhani T."/>
            <person name="Kalhor M.S."/>
            <person name="Jansen J."/>
            <person name="Van den Hoogen J."/>
            <person name="Gungor B."/>
            <person name="Hartog M."/>
            <person name="Hontelez J."/>
            <person name="Verver J."/>
            <person name="Yang W.-C."/>
            <person name="Schijlen E."/>
            <person name="Repin R."/>
            <person name="Schilthuizen M."/>
            <person name="Schranz E."/>
            <person name="Heidstra R."/>
            <person name="Miyata K."/>
            <person name="Fedorova E."/>
            <person name="Kohlen W."/>
            <person name="Bisseling T."/>
            <person name="Smit S."/>
            <person name="Geurts R."/>
        </authorList>
    </citation>
    <scope>NUCLEOTIDE SEQUENCE [LARGE SCALE GENOMIC DNA]</scope>
    <source>
        <strain evidence="3">cv. WU1-14</strain>
    </source>
</reference>
<protein>
    <submittedName>
        <fullName evidence="2">Uncharacterized protein</fullName>
    </submittedName>
</protein>
<dbReference type="AlphaFoldDB" id="A0A2P5C530"/>
<accession>A0A2P5C530</accession>
<comment type="caution">
    <text evidence="2">The sequence shown here is derived from an EMBL/GenBank/DDBJ whole genome shotgun (WGS) entry which is preliminary data.</text>
</comment>
<keyword evidence="3" id="KW-1185">Reference proteome</keyword>
<evidence type="ECO:0000256" key="1">
    <source>
        <dbReference type="SAM" id="MobiDB-lite"/>
    </source>
</evidence>
<sequence>MQIHSLPNGAVKKPSRHGSLAQHCHGNLVPLNHLSLNLKLTSNDVPSFPSLPPNVVVPP</sequence>
<evidence type="ECO:0000313" key="3">
    <source>
        <dbReference type="Proteomes" id="UP000237105"/>
    </source>
</evidence>
<organism evidence="2 3">
    <name type="scientific">Parasponia andersonii</name>
    <name type="common">Sponia andersonii</name>
    <dbReference type="NCBI Taxonomy" id="3476"/>
    <lineage>
        <taxon>Eukaryota</taxon>
        <taxon>Viridiplantae</taxon>
        <taxon>Streptophyta</taxon>
        <taxon>Embryophyta</taxon>
        <taxon>Tracheophyta</taxon>
        <taxon>Spermatophyta</taxon>
        <taxon>Magnoliopsida</taxon>
        <taxon>eudicotyledons</taxon>
        <taxon>Gunneridae</taxon>
        <taxon>Pentapetalae</taxon>
        <taxon>rosids</taxon>
        <taxon>fabids</taxon>
        <taxon>Rosales</taxon>
        <taxon>Cannabaceae</taxon>
        <taxon>Parasponia</taxon>
    </lineage>
</organism>
<dbReference type="EMBL" id="JXTB01000174">
    <property type="protein sequence ID" value="PON56119.1"/>
    <property type="molecule type" value="Genomic_DNA"/>
</dbReference>
<dbReference type="Proteomes" id="UP000237105">
    <property type="component" value="Unassembled WGS sequence"/>
</dbReference>